<keyword evidence="13" id="KW-1185">Reference proteome</keyword>
<dbReference type="InterPro" id="IPR056761">
    <property type="entry name" value="Ufl1-like_C"/>
</dbReference>
<sequence length="793" mass="89453">MADAWEEIRRLAADFQRAQFAEATQRLSERNCIEIVNKLIAQKQLEVVHTLDGKEYITPAQISKEMRDELHVRGGRVNIVDLQQVINVDLIHIENRIGDIIKSEKHVQLVLGQLIDENYLDRLAEEVNDKLQESGQVTISELCKTYDLPGNFLTQALTQRLGRIISGHIDLDNRGVIFTEAFVARHKARIRGLFSAITRPTAVNSLISKYGFQEQLLYSVLEELVNSGRLRGTVVGGRQDKAVFVPDIYSRTQSTWVDSFFRQNGYLEFDALSRLGIPDAVSYIKKRYKTTQLLFLKAACVGQGLVDQVEASVEEAISSGTWVDIAPLLPTSLSVEDAAILLQQVMRAFSKQASAVVFSDTVVVSEKFINDCTELFRELMHQKAEKEMKNNPVHLITEEDLKQISTLESISTSKKDKKDERRRKATEGSGSVRGGGGGNAREYKIKKVKKKGRKDDDSDDETQSSHTGKKKPEISFMFQDEIENFLRKHIQDAPEEFISELAEYLIKPLNKTYLEVVRSVFMSSTTSASGTGRKRTIKDLQEEVSNLYNNIRLFEKGMKFFADDTQAALTKHLLKSVCTDITNLIFNFLASDLMMAVDDPAAITSEIRKKILSKLSEETKVALTKLHNSLNEKSIEDFISSLDSAAEACDIMVKRGDKKRERQILFQHRQALAEQLKVTEDPALILHLTSVLLFQFSTHTMLHAPGRCVPQIIAFLNSKIPEDQHALLVKYQGLVVKQLVSQNKKTGQGDYPLNNELGKEQEDVANTRKELQELSSSIKDLVLKSRKSSVTEE</sequence>
<dbReference type="Ensembl" id="ENSTGET00000031336.1">
    <property type="protein sequence ID" value="ENSTGEP00000026314.1"/>
    <property type="gene ID" value="ENSTGEG00000021209.1"/>
</dbReference>
<dbReference type="GO" id="GO:0005789">
    <property type="term" value="C:endoplasmic reticulum membrane"/>
    <property type="evidence" value="ECO:0007669"/>
    <property type="project" value="TreeGrafter"/>
</dbReference>
<accession>A0A8D2FX72</accession>
<comment type="similarity">
    <text evidence="1">Belongs to the UFL1 family.</text>
</comment>
<dbReference type="GeneID" id="112623486"/>
<reference evidence="12" key="1">
    <citation type="submission" date="2018-05" db="EMBL/GenBank/DDBJ databases">
        <title>Whole genome of Theropithecus gelada.</title>
        <authorList>
            <person name="Chiou K.L."/>
            <person name="Snyder-Mackler N."/>
        </authorList>
    </citation>
    <scope>NUCLEOTIDE SEQUENCE [LARGE SCALE GENOMIC DNA]</scope>
</reference>
<evidence type="ECO:0000256" key="2">
    <source>
        <dbReference type="ARBA" id="ARBA00019780"/>
    </source>
</evidence>
<reference evidence="12" key="2">
    <citation type="submission" date="2025-08" db="UniProtKB">
        <authorList>
            <consortium name="Ensembl"/>
        </authorList>
    </citation>
    <scope>IDENTIFICATION</scope>
</reference>
<keyword evidence="4" id="KW-0833">Ubl conjugation pathway</keyword>
<dbReference type="GO" id="GO:1990592">
    <property type="term" value="P:protein K69-linked ufmylation"/>
    <property type="evidence" value="ECO:0007669"/>
    <property type="project" value="TreeGrafter"/>
</dbReference>
<reference evidence="12" key="3">
    <citation type="submission" date="2025-09" db="UniProtKB">
        <authorList>
            <consortium name="Ensembl"/>
        </authorList>
    </citation>
    <scope>IDENTIFICATION</scope>
</reference>
<dbReference type="InterPro" id="IPR018611">
    <property type="entry name" value="Ufl1"/>
</dbReference>
<evidence type="ECO:0000313" key="13">
    <source>
        <dbReference type="Proteomes" id="UP000694411"/>
    </source>
</evidence>
<dbReference type="KEGG" id="tge:112623486"/>
<keyword evidence="3" id="KW-0808">Transferase</keyword>
<feature type="domain" description="E3 UFM1-protein ligase-like C-terminal" evidence="11">
    <location>
        <begin position="661"/>
        <end position="781"/>
    </location>
</feature>
<dbReference type="InterPro" id="IPR056579">
    <property type="entry name" value="Ufl1_N"/>
</dbReference>
<dbReference type="Pfam" id="PF25041">
    <property type="entry name" value="UFL1_C"/>
    <property type="match status" value="1"/>
</dbReference>
<dbReference type="RefSeq" id="XP_025239723.1">
    <property type="nucleotide sequence ID" value="XM_025383938.1"/>
</dbReference>
<feature type="coiled-coil region" evidence="7">
    <location>
        <begin position="754"/>
        <end position="784"/>
    </location>
</feature>
<comment type="subunit">
    <text evidence="6">Catalytic component of the UFM1 ribosome E3 ligase (UREL) complex, composed of UFL1, DDRGK1 and CDK5RAP3. Interacts with E2-like enzyme UFC1. Interacts with RELA. Interacts with NBN; promoting recruitment to double-strand breaks following DNA damage. Interacts (when phosphorylated) with YWHAG/14-3-3-gamma; sequestering UFL1 and preventing its association with PDCD1/PD-1 substrate.</text>
</comment>
<dbReference type="Proteomes" id="UP000694411">
    <property type="component" value="Chromosome 4"/>
</dbReference>
<organism evidence="12 13">
    <name type="scientific">Theropithecus gelada</name>
    <name type="common">Gelada baboon</name>
    <dbReference type="NCBI Taxonomy" id="9565"/>
    <lineage>
        <taxon>Eukaryota</taxon>
        <taxon>Metazoa</taxon>
        <taxon>Chordata</taxon>
        <taxon>Craniata</taxon>
        <taxon>Vertebrata</taxon>
        <taxon>Euteleostomi</taxon>
        <taxon>Mammalia</taxon>
        <taxon>Eutheria</taxon>
        <taxon>Euarchontoglires</taxon>
        <taxon>Primates</taxon>
        <taxon>Haplorrhini</taxon>
        <taxon>Catarrhini</taxon>
        <taxon>Cercopithecidae</taxon>
        <taxon>Cercopithecinae</taxon>
        <taxon>Theropithecus</taxon>
    </lineage>
</organism>
<evidence type="ECO:0000256" key="8">
    <source>
        <dbReference type="SAM" id="MobiDB-lite"/>
    </source>
</evidence>
<feature type="region of interest" description="Disordered" evidence="8">
    <location>
        <begin position="407"/>
        <end position="473"/>
    </location>
</feature>
<evidence type="ECO:0000256" key="7">
    <source>
        <dbReference type="SAM" id="Coils"/>
    </source>
</evidence>
<dbReference type="Pfam" id="PF25870">
    <property type="entry name" value="WHD_UFL1_5th"/>
    <property type="match status" value="1"/>
</dbReference>
<evidence type="ECO:0000256" key="1">
    <source>
        <dbReference type="ARBA" id="ARBA00010789"/>
    </source>
</evidence>
<evidence type="ECO:0000259" key="9">
    <source>
        <dbReference type="Pfam" id="PF09743"/>
    </source>
</evidence>
<evidence type="ECO:0000256" key="4">
    <source>
        <dbReference type="ARBA" id="ARBA00022786"/>
    </source>
</evidence>
<dbReference type="CTD" id="23376"/>
<dbReference type="GO" id="GO:0061666">
    <property type="term" value="F:UFM1 ligase activity"/>
    <property type="evidence" value="ECO:0007669"/>
    <property type="project" value="InterPro"/>
</dbReference>
<evidence type="ECO:0000313" key="12">
    <source>
        <dbReference type="Ensembl" id="ENSTGEP00000026314.1"/>
    </source>
</evidence>
<evidence type="ECO:0000256" key="3">
    <source>
        <dbReference type="ARBA" id="ARBA00022679"/>
    </source>
</evidence>
<dbReference type="AlphaFoldDB" id="A0A8D2FX72"/>
<dbReference type="PANTHER" id="PTHR31057:SF0">
    <property type="entry name" value="E3 UFM1-PROTEIN LIGASE 1"/>
    <property type="match status" value="1"/>
</dbReference>
<feature type="domain" description="E3 UFM1-protein ligase 1-like" evidence="10">
    <location>
        <begin position="538"/>
        <end position="655"/>
    </location>
</feature>
<evidence type="ECO:0000256" key="6">
    <source>
        <dbReference type="ARBA" id="ARBA00046645"/>
    </source>
</evidence>
<evidence type="ECO:0000259" key="11">
    <source>
        <dbReference type="Pfam" id="PF25041"/>
    </source>
</evidence>
<dbReference type="GO" id="GO:0034976">
    <property type="term" value="P:response to endoplasmic reticulum stress"/>
    <property type="evidence" value="ECO:0007669"/>
    <property type="project" value="TreeGrafter"/>
</dbReference>
<dbReference type="Pfam" id="PF23659">
    <property type="entry name" value="UFL1"/>
    <property type="match status" value="1"/>
</dbReference>
<name>A0A8D2FX72_THEGE</name>
<evidence type="ECO:0000259" key="10">
    <source>
        <dbReference type="Pfam" id="PF23659"/>
    </source>
</evidence>
<dbReference type="GO" id="GO:0032434">
    <property type="term" value="P:regulation of proteasomal ubiquitin-dependent protein catabolic process"/>
    <property type="evidence" value="ECO:0007669"/>
    <property type="project" value="TreeGrafter"/>
</dbReference>
<proteinExistence type="inferred from homology"/>
<dbReference type="PANTHER" id="PTHR31057">
    <property type="entry name" value="E3 UFM1-PROTEIN LIGASE 1"/>
    <property type="match status" value="1"/>
</dbReference>
<keyword evidence="7" id="KW-0175">Coiled coil</keyword>
<feature type="domain" description="E3 UFM1-protein ligase 1-like N-terminal" evidence="9">
    <location>
        <begin position="7"/>
        <end position="284"/>
    </location>
</feature>
<protein>
    <recommendedName>
        <fullName evidence="2">E3 UFM1-protein ligase 1</fullName>
    </recommendedName>
    <alternativeName>
        <fullName evidence="5">E3 UFM1-protein transferase 1</fullName>
    </alternativeName>
</protein>
<dbReference type="InterPro" id="IPR056580">
    <property type="entry name" value="Ufl1_dom"/>
</dbReference>
<gene>
    <name evidence="12" type="primary">UFL1</name>
</gene>
<evidence type="ECO:0000256" key="5">
    <source>
        <dbReference type="ARBA" id="ARBA00031516"/>
    </source>
</evidence>
<dbReference type="Pfam" id="PF09743">
    <property type="entry name" value="E3_UFM1_ligase"/>
    <property type="match status" value="1"/>
</dbReference>